<keyword evidence="4 7" id="KW-0133">Cell shape</keyword>
<proteinExistence type="inferred from homology"/>
<dbReference type="GO" id="GO:0071555">
    <property type="term" value="P:cell wall organization"/>
    <property type="evidence" value="ECO:0007669"/>
    <property type="project" value="UniProtKB-UniRule"/>
</dbReference>
<dbReference type="RefSeq" id="WP_163095333.1">
    <property type="nucleotide sequence ID" value="NZ_CP127523.1"/>
</dbReference>
<keyword evidence="3" id="KW-0808">Transferase</keyword>
<dbReference type="Gene3D" id="2.40.440.10">
    <property type="entry name" value="L,D-transpeptidase catalytic domain-like"/>
    <property type="match status" value="1"/>
</dbReference>
<dbReference type="PROSITE" id="PS51257">
    <property type="entry name" value="PROKAR_LIPOPROTEIN"/>
    <property type="match status" value="1"/>
</dbReference>
<evidence type="ECO:0000256" key="4">
    <source>
        <dbReference type="ARBA" id="ARBA00022960"/>
    </source>
</evidence>
<feature type="active site" description="Proton donor/acceptor" evidence="7">
    <location>
        <position position="179"/>
    </location>
</feature>
<evidence type="ECO:0000259" key="8">
    <source>
        <dbReference type="PROSITE" id="PS52029"/>
    </source>
</evidence>
<comment type="similarity">
    <text evidence="2">Belongs to the YkuD family.</text>
</comment>
<dbReference type="PANTHER" id="PTHR30582">
    <property type="entry name" value="L,D-TRANSPEPTIDASE"/>
    <property type="match status" value="1"/>
</dbReference>
<dbReference type="PANTHER" id="PTHR30582:SF30">
    <property type="entry name" value="BLR4375 PROTEIN"/>
    <property type="match status" value="1"/>
</dbReference>
<gene>
    <name evidence="9" type="ORF">GL267_00205</name>
</gene>
<dbReference type="SUPFAM" id="SSF141523">
    <property type="entry name" value="L,D-transpeptidase catalytic domain-like"/>
    <property type="match status" value="1"/>
</dbReference>
<evidence type="ECO:0000256" key="7">
    <source>
        <dbReference type="PROSITE-ProRule" id="PRU01373"/>
    </source>
</evidence>
<dbReference type="Pfam" id="PF03734">
    <property type="entry name" value="YkuD"/>
    <property type="match status" value="1"/>
</dbReference>
<dbReference type="GO" id="GO:0018104">
    <property type="term" value="P:peptidoglycan-protein cross-linking"/>
    <property type="evidence" value="ECO:0007669"/>
    <property type="project" value="TreeGrafter"/>
</dbReference>
<name>A0A845U0M5_9PROT</name>
<dbReference type="InterPro" id="IPR050979">
    <property type="entry name" value="LD-transpeptidase"/>
</dbReference>
<organism evidence="9">
    <name type="scientific">Acidithiobacillus ferrianus</name>
    <dbReference type="NCBI Taxonomy" id="2678518"/>
    <lineage>
        <taxon>Bacteria</taxon>
        <taxon>Pseudomonadati</taxon>
        <taxon>Pseudomonadota</taxon>
        <taxon>Acidithiobacillia</taxon>
        <taxon>Acidithiobacillales</taxon>
        <taxon>Acidithiobacillaceae</taxon>
        <taxon>Acidithiobacillus</taxon>
    </lineage>
</organism>
<feature type="domain" description="L,D-TPase catalytic" evidence="8">
    <location>
        <begin position="66"/>
        <end position="226"/>
    </location>
</feature>
<keyword evidence="5 7" id="KW-0573">Peptidoglycan synthesis</keyword>
<dbReference type="InterPro" id="IPR038063">
    <property type="entry name" value="Transpep_catalytic_dom"/>
</dbReference>
<dbReference type="GO" id="GO:0071972">
    <property type="term" value="F:peptidoglycan L,D-transpeptidase activity"/>
    <property type="evidence" value="ECO:0007669"/>
    <property type="project" value="TreeGrafter"/>
</dbReference>
<comment type="caution">
    <text evidence="9">The sequence shown here is derived from an EMBL/GenBank/DDBJ whole genome shotgun (WGS) entry which is preliminary data.</text>
</comment>
<dbReference type="InterPro" id="IPR005490">
    <property type="entry name" value="LD_TPept_cat_dom"/>
</dbReference>
<keyword evidence="6 7" id="KW-0961">Cell wall biogenesis/degradation</keyword>
<dbReference type="CDD" id="cd16913">
    <property type="entry name" value="YkuD_like"/>
    <property type="match status" value="1"/>
</dbReference>
<comment type="pathway">
    <text evidence="1 7">Cell wall biogenesis; peptidoglycan biosynthesis.</text>
</comment>
<dbReference type="AlphaFoldDB" id="A0A845U0M5"/>
<evidence type="ECO:0000313" key="9">
    <source>
        <dbReference type="EMBL" id="NDU41102.1"/>
    </source>
</evidence>
<evidence type="ECO:0000256" key="6">
    <source>
        <dbReference type="ARBA" id="ARBA00023316"/>
    </source>
</evidence>
<feature type="active site" description="Nucleophile" evidence="7">
    <location>
        <position position="202"/>
    </location>
</feature>
<dbReference type="EMBL" id="WNJL01000001">
    <property type="protein sequence ID" value="NDU41102.1"/>
    <property type="molecule type" value="Genomic_DNA"/>
</dbReference>
<evidence type="ECO:0000256" key="1">
    <source>
        <dbReference type="ARBA" id="ARBA00004752"/>
    </source>
</evidence>
<sequence>MGKARGRWFLGAMLGATGLGGCTTHLPITSVHSVAYYAAQIPPPVIPPVVPVVSPAPPPAPVAHRLRLVISTTAHRLEVYKGNTVLATYPVAIGFHGAAPKRTRGDDITPVGRYHIGWISRNTRYGPFMGLTYPNRENAEWGLREGIITKAQYRAIVDAIDAGRTPPQNTPLGGAIGIHGMGPLFNDDPRSTVFPGRWTAGCVALSNWDAQQVAAMVRVGTPVEIVGDIPGYRRASVAGPKITVTPKVVSMDIGVPGWSAGPVH</sequence>
<dbReference type="GO" id="GO:0008360">
    <property type="term" value="P:regulation of cell shape"/>
    <property type="evidence" value="ECO:0007669"/>
    <property type="project" value="UniProtKB-UniRule"/>
</dbReference>
<accession>A0A845U0M5</accession>
<dbReference type="GO" id="GO:0016740">
    <property type="term" value="F:transferase activity"/>
    <property type="evidence" value="ECO:0007669"/>
    <property type="project" value="UniProtKB-KW"/>
</dbReference>
<evidence type="ECO:0000256" key="5">
    <source>
        <dbReference type="ARBA" id="ARBA00022984"/>
    </source>
</evidence>
<dbReference type="GO" id="GO:0005576">
    <property type="term" value="C:extracellular region"/>
    <property type="evidence" value="ECO:0007669"/>
    <property type="project" value="TreeGrafter"/>
</dbReference>
<evidence type="ECO:0000256" key="2">
    <source>
        <dbReference type="ARBA" id="ARBA00005992"/>
    </source>
</evidence>
<evidence type="ECO:0000256" key="3">
    <source>
        <dbReference type="ARBA" id="ARBA00022679"/>
    </source>
</evidence>
<reference evidence="9" key="1">
    <citation type="submission" date="2019-11" db="EMBL/GenBank/DDBJ databases">
        <title>Acidithiobacillus ferrianus sp. nov.: a facultatively anaerobic and extremely acidophilic chemolithoautotroph.</title>
        <authorList>
            <person name="Norris P.R."/>
            <person name="Falagan C."/>
            <person name="Moya-Beltran A."/>
            <person name="Castro M."/>
            <person name="Quatrini R."/>
            <person name="Johnson D.B."/>
        </authorList>
    </citation>
    <scope>NUCLEOTIDE SEQUENCE [LARGE SCALE GENOMIC DNA]</scope>
    <source>
        <strain evidence="9">MG</strain>
    </source>
</reference>
<protein>
    <submittedName>
        <fullName evidence="9">L,D-transpeptidase family protein</fullName>
    </submittedName>
</protein>
<dbReference type="UniPathway" id="UPA00219"/>
<dbReference type="PROSITE" id="PS52029">
    <property type="entry name" value="LD_TPASE"/>
    <property type="match status" value="1"/>
</dbReference>